<evidence type="ECO:0000313" key="1">
    <source>
        <dbReference type="EMBL" id="JAH11627.1"/>
    </source>
</evidence>
<reference evidence="1" key="2">
    <citation type="journal article" date="2015" name="Fish Shellfish Immunol.">
        <title>Early steps in the European eel (Anguilla anguilla)-Vibrio vulnificus interaction in the gills: Role of the RtxA13 toxin.</title>
        <authorList>
            <person name="Callol A."/>
            <person name="Pajuelo D."/>
            <person name="Ebbesson L."/>
            <person name="Teles M."/>
            <person name="MacKenzie S."/>
            <person name="Amaro C."/>
        </authorList>
    </citation>
    <scope>NUCLEOTIDE SEQUENCE</scope>
</reference>
<sequence>MCYRDYSVRLYFHSNTTKNYLKALSSEVRLIGYVGNAQYTL</sequence>
<dbReference type="EMBL" id="GBXM01096950">
    <property type="protein sequence ID" value="JAH11627.1"/>
    <property type="molecule type" value="Transcribed_RNA"/>
</dbReference>
<accession>A0A0E9Q519</accession>
<proteinExistence type="predicted"/>
<reference evidence="1" key="1">
    <citation type="submission" date="2014-11" db="EMBL/GenBank/DDBJ databases">
        <authorList>
            <person name="Amaro Gonzalez C."/>
        </authorList>
    </citation>
    <scope>NUCLEOTIDE SEQUENCE</scope>
</reference>
<name>A0A0E9Q519_ANGAN</name>
<dbReference type="AlphaFoldDB" id="A0A0E9Q519"/>
<protein>
    <submittedName>
        <fullName evidence="1">Uncharacterized protein</fullName>
    </submittedName>
</protein>
<organism evidence="1">
    <name type="scientific">Anguilla anguilla</name>
    <name type="common">European freshwater eel</name>
    <name type="synonym">Muraena anguilla</name>
    <dbReference type="NCBI Taxonomy" id="7936"/>
    <lineage>
        <taxon>Eukaryota</taxon>
        <taxon>Metazoa</taxon>
        <taxon>Chordata</taxon>
        <taxon>Craniata</taxon>
        <taxon>Vertebrata</taxon>
        <taxon>Euteleostomi</taxon>
        <taxon>Actinopterygii</taxon>
        <taxon>Neopterygii</taxon>
        <taxon>Teleostei</taxon>
        <taxon>Anguilliformes</taxon>
        <taxon>Anguillidae</taxon>
        <taxon>Anguilla</taxon>
    </lineage>
</organism>